<protein>
    <recommendedName>
        <fullName evidence="4">Holin</fullName>
    </recommendedName>
</protein>
<dbReference type="SMR" id="A0AAX4M2X8"/>
<organism evidence="2 3">
    <name type="scientific">Salmonella phage PKJ.Vi.20.5</name>
    <dbReference type="NCBI Taxonomy" id="3135609"/>
    <lineage>
        <taxon>Viruses</taxon>
        <taxon>Varidnaviria</taxon>
        <taxon>Bamfordvirae</taxon>
        <taxon>Preplasmiviricota</taxon>
        <taxon>Prepoliviricotina</taxon>
        <taxon>Tectiliviricetes</taxon>
        <taxon>Kalamavirales</taxon>
        <taxon>Tectiviridae</taxon>
        <taxon>Alphatectivirus</taxon>
    </lineage>
</organism>
<evidence type="ECO:0000313" key="2">
    <source>
        <dbReference type="EMBL" id="WYA79353.1"/>
    </source>
</evidence>
<evidence type="ECO:0000313" key="3">
    <source>
        <dbReference type="Proteomes" id="UP001434302"/>
    </source>
</evidence>
<sequence>MTENIISWNVANWVTVILMALAGYAVLALAAKVINNRAQEPA</sequence>
<evidence type="ECO:0008006" key="4">
    <source>
        <dbReference type="Google" id="ProtNLM"/>
    </source>
</evidence>
<keyword evidence="1" id="KW-0472">Membrane</keyword>
<feature type="transmembrane region" description="Helical" evidence="1">
    <location>
        <begin position="12"/>
        <end position="34"/>
    </location>
</feature>
<keyword evidence="1" id="KW-1133">Transmembrane helix</keyword>
<name>A0AAX4M2X8_9VIRU</name>
<dbReference type="EMBL" id="PP495484">
    <property type="protein sequence ID" value="WYA79353.1"/>
    <property type="molecule type" value="Genomic_DNA"/>
</dbReference>
<proteinExistence type="predicted"/>
<accession>A0AAX4M2X8</accession>
<keyword evidence="1" id="KW-0812">Transmembrane</keyword>
<dbReference type="Proteomes" id="UP001434302">
    <property type="component" value="Segment"/>
</dbReference>
<evidence type="ECO:0000256" key="1">
    <source>
        <dbReference type="SAM" id="Phobius"/>
    </source>
</evidence>
<reference evidence="2" key="1">
    <citation type="submission" date="2024-03" db="EMBL/GenBank/DDBJ databases">
        <title>Characterization and abundance of plasmid-dependent Alphatectivirus phages.</title>
        <authorList>
            <person name="Parra B."/>
            <person name="Lutz V.T."/>
            <person name="Brondsted L."/>
            <person name="Carmona J.L."/>
            <person name="Palomo A."/>
            <person name="Nesme J."/>
            <person name="Le V.V.H."/>
            <person name="Smets B.F."/>
            <person name="Dechesne A."/>
        </authorList>
    </citation>
    <scope>NUCLEOTIDE SEQUENCE</scope>
</reference>